<evidence type="ECO:0000313" key="9">
    <source>
        <dbReference type="Proteomes" id="UP000230633"/>
    </source>
</evidence>
<comment type="cofactor">
    <cofactor evidence="6">
        <name>a divalent metal cation</name>
        <dbReference type="ChEBI" id="CHEBI:60240"/>
    </cofactor>
</comment>
<dbReference type="AlphaFoldDB" id="A0AAP8YUT9"/>
<organism evidence="8 10">
    <name type="scientific">Borrelia miyamotoi</name>
    <dbReference type="NCBI Taxonomy" id="47466"/>
    <lineage>
        <taxon>Bacteria</taxon>
        <taxon>Pseudomonadati</taxon>
        <taxon>Spirochaetota</taxon>
        <taxon>Spirochaetia</taxon>
        <taxon>Spirochaetales</taxon>
        <taxon>Borreliaceae</taxon>
        <taxon>Borrelia</taxon>
    </lineage>
</organism>
<dbReference type="Gene3D" id="3.40.50.10330">
    <property type="entry name" value="Probable inorganic polyphosphate/atp-NAD kinase, domain 1"/>
    <property type="match status" value="1"/>
</dbReference>
<dbReference type="GeneID" id="75118022"/>
<protein>
    <recommendedName>
        <fullName evidence="6">NAD kinase</fullName>
        <ecNumber evidence="6">2.7.1.23</ecNumber>
    </recommendedName>
    <alternativeName>
        <fullName evidence="6">ATP-dependent NAD kinase</fullName>
    </alternativeName>
</protein>
<dbReference type="Proteomes" id="UP000230633">
    <property type="component" value="Chromosome"/>
</dbReference>
<comment type="caution">
    <text evidence="6">Lacks conserved residue(s) required for the propagation of feature annotation.</text>
</comment>
<keyword evidence="4 6" id="KW-0520">NAD</keyword>
<dbReference type="RefSeq" id="WP_025443830.1">
    <property type="nucleotide sequence ID" value="NZ_AP024371.1"/>
</dbReference>
<dbReference type="SUPFAM" id="SSF111331">
    <property type="entry name" value="NAD kinase/diacylglycerol kinase-like"/>
    <property type="match status" value="1"/>
</dbReference>
<comment type="subcellular location">
    <subcellularLocation>
        <location evidence="6">Cytoplasm</location>
    </subcellularLocation>
</comment>
<dbReference type="InterPro" id="IPR017438">
    <property type="entry name" value="ATP-NAD_kinase_N"/>
</dbReference>
<feature type="binding site" evidence="6">
    <location>
        <begin position="62"/>
        <end position="63"/>
    </location>
    <ligand>
        <name>NAD(+)</name>
        <dbReference type="ChEBI" id="CHEBI:57540"/>
    </ligand>
</feature>
<proteinExistence type="inferred from homology"/>
<dbReference type="PANTHER" id="PTHR20275:SF0">
    <property type="entry name" value="NAD KINASE"/>
    <property type="match status" value="1"/>
</dbReference>
<reference evidence="10" key="1">
    <citation type="submission" date="2019-03" db="EMBL/GenBank/DDBJ databases">
        <title>Whole genome sequencing of Borrelia miyamotoi strains isolated at the Russian territory.</title>
        <authorList>
            <person name="Kuleshov K.V."/>
            <person name="Platonov A.E."/>
            <person name="Goptar I.A."/>
            <person name="Shipulin G.A."/>
            <person name="Markelov M.L."/>
            <person name="Koetsveld J."/>
            <person name="Kolyasnikova N.M."/>
            <person name="Sarksyan D.S."/>
            <person name="Toporkova M.G."/>
            <person name="Hovius J.W."/>
        </authorList>
    </citation>
    <scope>NUCLEOTIDE SEQUENCE [LARGE SCALE GENOMIC DNA]</scope>
    <source>
        <strain evidence="10">Yekat-76</strain>
    </source>
</reference>
<dbReference type="GO" id="GO:0005737">
    <property type="term" value="C:cytoplasm"/>
    <property type="evidence" value="ECO:0007669"/>
    <property type="project" value="UniProtKB-SubCell"/>
</dbReference>
<evidence type="ECO:0000313" key="8">
    <source>
        <dbReference type="EMBL" id="QBK62067.2"/>
    </source>
</evidence>
<keyword evidence="6" id="KW-0067">ATP-binding</keyword>
<sequence>MNSKVLIYINYANLDAETLAFEIQKYLKHKYGVLSLFTGLNQSSELLTGDDNLMFAITLGGDGTVLLASSLLLKNNIDIPIISINLGKVGFLADIKPRDFKKVIDKFFDNSLVIHKKYLLNISAYESGHNILTKYALNDVIIRSSILNKLIYTNLRVNSEDFLSYRSDGIIFATPTGSTGYSFSAGGSVLESDLQAFILTPISPHSVYNRSFVFSSGSKLSLSFHKEYALFPASIFVDGINIGKFKVDVVFELGLDNKSLRFASFCTDTFVRRLKNKLL</sequence>
<dbReference type="InterPro" id="IPR017437">
    <property type="entry name" value="ATP-NAD_kinase_PpnK-typ_C"/>
</dbReference>
<dbReference type="EC" id="2.7.1.23" evidence="6"/>
<dbReference type="GO" id="GO:0019674">
    <property type="term" value="P:NAD+ metabolic process"/>
    <property type="evidence" value="ECO:0007669"/>
    <property type="project" value="InterPro"/>
</dbReference>
<dbReference type="EMBL" id="CP024333">
    <property type="protein sequence ID" value="ATQ16077.2"/>
    <property type="molecule type" value="Genomic_DNA"/>
</dbReference>
<evidence type="ECO:0000256" key="3">
    <source>
        <dbReference type="ARBA" id="ARBA00022857"/>
    </source>
</evidence>
<comment type="catalytic activity">
    <reaction evidence="5 6">
        <text>NAD(+) + ATP = ADP + NADP(+) + H(+)</text>
        <dbReference type="Rhea" id="RHEA:18629"/>
        <dbReference type="ChEBI" id="CHEBI:15378"/>
        <dbReference type="ChEBI" id="CHEBI:30616"/>
        <dbReference type="ChEBI" id="CHEBI:57540"/>
        <dbReference type="ChEBI" id="CHEBI:58349"/>
        <dbReference type="ChEBI" id="CHEBI:456216"/>
        <dbReference type="EC" id="2.7.1.23"/>
    </reaction>
</comment>
<dbReference type="Proteomes" id="UP000291995">
    <property type="component" value="Chromosome"/>
</dbReference>
<dbReference type="HAMAP" id="MF_00361">
    <property type="entry name" value="NAD_kinase"/>
    <property type="match status" value="1"/>
</dbReference>
<dbReference type="Pfam" id="PF20143">
    <property type="entry name" value="NAD_kinase_C"/>
    <property type="match status" value="1"/>
</dbReference>
<dbReference type="InterPro" id="IPR002504">
    <property type="entry name" value="NADK"/>
</dbReference>
<dbReference type="GO" id="GO:0046872">
    <property type="term" value="F:metal ion binding"/>
    <property type="evidence" value="ECO:0007669"/>
    <property type="project" value="UniProtKB-UniRule"/>
</dbReference>
<keyword evidence="9" id="KW-1185">Reference proteome</keyword>
<evidence type="ECO:0000313" key="7">
    <source>
        <dbReference type="EMBL" id="ATQ16077.2"/>
    </source>
</evidence>
<dbReference type="Gene3D" id="2.60.200.30">
    <property type="entry name" value="Probable inorganic polyphosphate/atp-NAD kinase, domain 2"/>
    <property type="match status" value="1"/>
</dbReference>
<evidence type="ECO:0000256" key="2">
    <source>
        <dbReference type="ARBA" id="ARBA00022777"/>
    </source>
</evidence>
<keyword evidence="6" id="KW-0547">Nucleotide-binding</keyword>
<keyword evidence="3 6" id="KW-0521">NADP</keyword>
<evidence type="ECO:0000256" key="5">
    <source>
        <dbReference type="ARBA" id="ARBA00047925"/>
    </source>
</evidence>
<evidence type="ECO:0000313" key="10">
    <source>
        <dbReference type="Proteomes" id="UP000291995"/>
    </source>
</evidence>
<dbReference type="InterPro" id="IPR016064">
    <property type="entry name" value="NAD/diacylglycerol_kinase_sf"/>
</dbReference>
<feature type="binding site" evidence="6">
    <location>
        <begin position="179"/>
        <end position="184"/>
    </location>
    <ligand>
        <name>NAD(+)</name>
        <dbReference type="ChEBI" id="CHEBI:57540"/>
    </ligand>
</feature>
<feature type="binding site" evidence="6">
    <location>
        <position position="149"/>
    </location>
    <ligand>
        <name>NAD(+)</name>
        <dbReference type="ChEBI" id="CHEBI:57540"/>
    </ligand>
</feature>
<keyword evidence="6" id="KW-0963">Cytoplasm</keyword>
<keyword evidence="2 6" id="KW-0418">Kinase</keyword>
<reference evidence="8" key="2">
    <citation type="submission" date="2022-12" db="EMBL/GenBank/DDBJ databases">
        <title>Whole genome sequencing of Borrelia miyamotoi strains isolated at the Russian territory.</title>
        <authorList>
            <person name="Kuleshov K.V."/>
            <person name="Platonov A.E."/>
            <person name="Goptar I.A."/>
            <person name="Shipulin G.A."/>
            <person name="Markelov M.L."/>
            <person name="Koetsveld J."/>
            <person name="Kolyasnikova N.M."/>
            <person name="Sarksyan D.S."/>
            <person name="Toporkova M.G."/>
            <person name="Hovius J.W."/>
        </authorList>
    </citation>
    <scope>NUCLEOTIDE SEQUENCE</scope>
    <source>
        <strain evidence="7 9">Yekat-1</strain>
        <strain evidence="8">Yekat-76</strain>
    </source>
</reference>
<dbReference type="EMBL" id="CP036557">
    <property type="protein sequence ID" value="QBK62067.2"/>
    <property type="molecule type" value="Genomic_DNA"/>
</dbReference>
<evidence type="ECO:0000256" key="6">
    <source>
        <dbReference type="HAMAP-Rule" id="MF_00361"/>
    </source>
</evidence>
<dbReference type="GO" id="GO:0003951">
    <property type="term" value="F:NAD+ kinase activity"/>
    <property type="evidence" value="ECO:0007669"/>
    <property type="project" value="UniProtKB-UniRule"/>
</dbReference>
<feature type="active site" description="Proton acceptor" evidence="6">
    <location>
        <position position="62"/>
    </location>
</feature>
<feature type="binding site" evidence="6">
    <location>
        <begin position="138"/>
        <end position="139"/>
    </location>
    <ligand>
        <name>NAD(+)</name>
        <dbReference type="ChEBI" id="CHEBI:57540"/>
    </ligand>
</feature>
<dbReference type="GO" id="GO:0006741">
    <property type="term" value="P:NADP+ biosynthetic process"/>
    <property type="evidence" value="ECO:0007669"/>
    <property type="project" value="UniProtKB-UniRule"/>
</dbReference>
<dbReference type="PANTHER" id="PTHR20275">
    <property type="entry name" value="NAD KINASE"/>
    <property type="match status" value="1"/>
</dbReference>
<gene>
    <name evidence="6" type="primary">nadK</name>
    <name evidence="7" type="ORF">CNO13_02705</name>
    <name evidence="8" type="ORF">EZU67_02705</name>
</gene>
<dbReference type="GO" id="GO:0051287">
    <property type="term" value="F:NAD binding"/>
    <property type="evidence" value="ECO:0007669"/>
    <property type="project" value="UniProtKB-ARBA"/>
</dbReference>
<name>A0AAP8YUT9_9SPIR</name>
<dbReference type="GO" id="GO:0005524">
    <property type="term" value="F:ATP binding"/>
    <property type="evidence" value="ECO:0007669"/>
    <property type="project" value="UniProtKB-KW"/>
</dbReference>
<comment type="function">
    <text evidence="6">Involved in the regulation of the intracellular balance of NAD and NADP, and is a key enzyme in the biosynthesis of NADP. Catalyzes specifically the phosphorylation on 2'-hydroxyl of the adenosine moiety of NAD to yield NADP.</text>
</comment>
<feature type="binding site" evidence="6">
    <location>
        <position position="168"/>
    </location>
    <ligand>
        <name>NAD(+)</name>
        <dbReference type="ChEBI" id="CHEBI:57540"/>
    </ligand>
</feature>
<keyword evidence="1 6" id="KW-0808">Transferase</keyword>
<evidence type="ECO:0000256" key="4">
    <source>
        <dbReference type="ARBA" id="ARBA00023027"/>
    </source>
</evidence>
<comment type="similarity">
    <text evidence="6">Belongs to the NAD kinase family.</text>
</comment>
<feature type="binding site" evidence="6">
    <location>
        <position position="166"/>
    </location>
    <ligand>
        <name>NAD(+)</name>
        <dbReference type="ChEBI" id="CHEBI:57540"/>
    </ligand>
</feature>
<accession>A0AAP8YUT9</accession>
<evidence type="ECO:0000256" key="1">
    <source>
        <dbReference type="ARBA" id="ARBA00022679"/>
    </source>
</evidence>
<dbReference type="Pfam" id="PF01513">
    <property type="entry name" value="NAD_kinase"/>
    <property type="match status" value="1"/>
</dbReference>